<dbReference type="InterPro" id="IPR022467">
    <property type="entry name" value="ABC_transprt_ATP-bd_su_PQQ"/>
</dbReference>
<organism evidence="4 5">
    <name type="scientific">Methylomonas lenta</name>
    <dbReference type="NCBI Taxonomy" id="980561"/>
    <lineage>
        <taxon>Bacteria</taxon>
        <taxon>Pseudomonadati</taxon>
        <taxon>Pseudomonadota</taxon>
        <taxon>Gammaproteobacteria</taxon>
        <taxon>Methylococcales</taxon>
        <taxon>Methylococcaceae</taxon>
        <taxon>Methylomonas</taxon>
    </lineage>
</organism>
<feature type="domain" description="ABC transporter" evidence="3">
    <location>
        <begin position="6"/>
        <end position="236"/>
    </location>
</feature>
<protein>
    <submittedName>
        <fullName evidence="4">ABC transporter ATP-binding protein</fullName>
    </submittedName>
</protein>
<dbReference type="EMBL" id="LUUI01000120">
    <property type="protein sequence ID" value="OAI13433.1"/>
    <property type="molecule type" value="Genomic_DNA"/>
</dbReference>
<dbReference type="SUPFAM" id="SSF52540">
    <property type="entry name" value="P-loop containing nucleoside triphosphate hydrolases"/>
    <property type="match status" value="1"/>
</dbReference>
<dbReference type="PANTHER" id="PTHR43038:SF3">
    <property type="entry name" value="ABC TRANSPORTER G FAMILY MEMBER 20 ISOFORM X1"/>
    <property type="match status" value="1"/>
</dbReference>
<dbReference type="GO" id="GO:0005524">
    <property type="term" value="F:ATP binding"/>
    <property type="evidence" value="ECO:0007669"/>
    <property type="project" value="UniProtKB-KW"/>
</dbReference>
<dbReference type="Gene3D" id="3.40.50.300">
    <property type="entry name" value="P-loop containing nucleotide triphosphate hydrolases"/>
    <property type="match status" value="1"/>
</dbReference>
<evidence type="ECO:0000256" key="2">
    <source>
        <dbReference type="ARBA" id="ARBA00022840"/>
    </source>
</evidence>
<evidence type="ECO:0000259" key="3">
    <source>
        <dbReference type="PROSITE" id="PS50893"/>
    </source>
</evidence>
<dbReference type="InterPro" id="IPR027417">
    <property type="entry name" value="P-loop_NTPase"/>
</dbReference>
<dbReference type="PROSITE" id="PS50893">
    <property type="entry name" value="ABC_TRANSPORTER_2"/>
    <property type="match status" value="1"/>
</dbReference>
<reference evidence="4 5" key="1">
    <citation type="submission" date="2016-03" db="EMBL/GenBank/DDBJ databases">
        <authorList>
            <person name="Ploux O."/>
        </authorList>
    </citation>
    <scope>NUCLEOTIDE SEQUENCE [LARGE SCALE GENOMIC DNA]</scope>
    <source>
        <strain evidence="4 5">R-45370</strain>
    </source>
</reference>
<dbReference type="NCBIfam" id="TIGR03864">
    <property type="entry name" value="PQQ_ABC_ATP"/>
    <property type="match status" value="1"/>
</dbReference>
<gene>
    <name evidence="4" type="ORF">A1359_12415</name>
</gene>
<evidence type="ECO:0000313" key="4">
    <source>
        <dbReference type="EMBL" id="OAI13433.1"/>
    </source>
</evidence>
<dbReference type="RefSeq" id="WP_066984379.1">
    <property type="nucleotide sequence ID" value="NZ_LUUI01000120.1"/>
</dbReference>
<dbReference type="InterPro" id="IPR003439">
    <property type="entry name" value="ABC_transporter-like_ATP-bd"/>
</dbReference>
<sequence length="257" mass="28430">MTDIALAVENLSFAYGAKKALDKIGFTVQSGECTILLGPNGAGKSTLFSLITRLYDSRQGRIELCGYDLKRQSLKALAKLGVVFQQTTLDPDLSVSQNLRYHAALHGISRKAADKRIQEELERLDMFERRGEKVRLLNGGHKRRVEIARALLHKPKLLLLDEPTVGLDMPSRQAIVEHVHALVKQQDLAVLWATHLIDEIAADDSLIVLHKGQIKAKGKLTDVLQATNCADAGQVFQKLTQNPEEQKYPAGHKGSQV</sequence>
<dbReference type="Pfam" id="PF00005">
    <property type="entry name" value="ABC_tran"/>
    <property type="match status" value="1"/>
</dbReference>
<keyword evidence="1" id="KW-0547">Nucleotide-binding</keyword>
<dbReference type="Proteomes" id="UP000078476">
    <property type="component" value="Unassembled WGS sequence"/>
</dbReference>
<dbReference type="STRING" id="980561.A1359_12415"/>
<comment type="caution">
    <text evidence="4">The sequence shown here is derived from an EMBL/GenBank/DDBJ whole genome shotgun (WGS) entry which is preliminary data.</text>
</comment>
<dbReference type="InterPro" id="IPR003593">
    <property type="entry name" value="AAA+_ATPase"/>
</dbReference>
<dbReference type="GO" id="GO:0016887">
    <property type="term" value="F:ATP hydrolysis activity"/>
    <property type="evidence" value="ECO:0007669"/>
    <property type="project" value="InterPro"/>
</dbReference>
<dbReference type="SMART" id="SM00382">
    <property type="entry name" value="AAA"/>
    <property type="match status" value="1"/>
</dbReference>
<dbReference type="OrthoDB" id="9781337at2"/>
<dbReference type="AlphaFoldDB" id="A0A177N7F7"/>
<keyword evidence="2 4" id="KW-0067">ATP-binding</keyword>
<evidence type="ECO:0000256" key="1">
    <source>
        <dbReference type="ARBA" id="ARBA00022741"/>
    </source>
</evidence>
<keyword evidence="5" id="KW-1185">Reference proteome</keyword>
<accession>A0A177N7F7</accession>
<name>A0A177N7F7_9GAMM</name>
<evidence type="ECO:0000313" key="5">
    <source>
        <dbReference type="Proteomes" id="UP000078476"/>
    </source>
</evidence>
<dbReference type="PANTHER" id="PTHR43038">
    <property type="entry name" value="ATP-BINDING CASSETTE, SUB-FAMILY H, MEMBER 1"/>
    <property type="match status" value="1"/>
</dbReference>
<proteinExistence type="predicted"/>